<evidence type="ECO:0000313" key="4">
    <source>
        <dbReference type="Proteomes" id="UP000521199"/>
    </source>
</evidence>
<evidence type="ECO:0000256" key="1">
    <source>
        <dbReference type="SAM" id="Phobius"/>
    </source>
</evidence>
<dbReference type="InterPro" id="IPR000253">
    <property type="entry name" value="FHA_dom"/>
</dbReference>
<gene>
    <name evidence="3" type="ORF">HNQ52_002177</name>
</gene>
<evidence type="ECO:0000313" key="3">
    <source>
        <dbReference type="EMBL" id="MBB5208635.1"/>
    </source>
</evidence>
<dbReference type="CDD" id="cd00060">
    <property type="entry name" value="FHA"/>
    <property type="match status" value="2"/>
</dbReference>
<dbReference type="Pfam" id="PF00498">
    <property type="entry name" value="FHA"/>
    <property type="match status" value="1"/>
</dbReference>
<evidence type="ECO:0000259" key="2">
    <source>
        <dbReference type="PROSITE" id="PS50006"/>
    </source>
</evidence>
<keyword evidence="1" id="KW-0812">Transmembrane</keyword>
<proteinExistence type="predicted"/>
<dbReference type="RefSeq" id="WP_221282025.1">
    <property type="nucleotide sequence ID" value="NZ_JACHHP010000003.1"/>
</dbReference>
<comment type="caution">
    <text evidence="3">The sequence shown here is derived from an EMBL/GenBank/DDBJ whole genome shotgun (WGS) entry which is preliminary data.</text>
</comment>
<accession>A0A7W8D8B5</accession>
<feature type="domain" description="FHA" evidence="2">
    <location>
        <begin position="140"/>
        <end position="189"/>
    </location>
</feature>
<dbReference type="SMART" id="SM00240">
    <property type="entry name" value="FHA"/>
    <property type="match status" value="2"/>
</dbReference>
<keyword evidence="4" id="KW-1185">Reference proteome</keyword>
<protein>
    <submittedName>
        <fullName evidence="3">PSer/pThr/pTyr-binding forkhead associated (FHA) protein</fullName>
    </submittedName>
</protein>
<name>A0A7W8D8B5_9GAMM</name>
<dbReference type="Gene3D" id="2.60.200.20">
    <property type="match status" value="2"/>
</dbReference>
<dbReference type="InterPro" id="IPR008984">
    <property type="entry name" value="SMAD_FHA_dom_sf"/>
</dbReference>
<dbReference type="SUPFAM" id="SSF49879">
    <property type="entry name" value="SMAD/FHA domain"/>
    <property type="match status" value="2"/>
</dbReference>
<dbReference type="EMBL" id="JACHHP010000003">
    <property type="protein sequence ID" value="MBB5208635.1"/>
    <property type="molecule type" value="Genomic_DNA"/>
</dbReference>
<reference evidence="3 4" key="1">
    <citation type="submission" date="2020-08" db="EMBL/GenBank/DDBJ databases">
        <title>Genomic Encyclopedia of Type Strains, Phase IV (KMG-IV): sequencing the most valuable type-strain genomes for metagenomic binning, comparative biology and taxonomic classification.</title>
        <authorList>
            <person name="Goeker M."/>
        </authorList>
    </citation>
    <scope>NUCLEOTIDE SEQUENCE [LARGE SCALE GENOMIC DNA]</scope>
    <source>
        <strain evidence="3 4">DSM 24163</strain>
    </source>
</reference>
<keyword evidence="1" id="KW-0472">Membrane</keyword>
<dbReference type="Proteomes" id="UP000521199">
    <property type="component" value="Unassembled WGS sequence"/>
</dbReference>
<keyword evidence="1" id="KW-1133">Transmembrane helix</keyword>
<dbReference type="PROSITE" id="PS50006">
    <property type="entry name" value="FHA_DOMAIN"/>
    <property type="match status" value="1"/>
</dbReference>
<feature type="transmembrane region" description="Helical" evidence="1">
    <location>
        <begin position="258"/>
        <end position="279"/>
    </location>
</feature>
<dbReference type="AlphaFoldDB" id="A0A7W8D8B5"/>
<organism evidence="3 4">
    <name type="scientific">Chiayiivirga flava</name>
    <dbReference type="NCBI Taxonomy" id="659595"/>
    <lineage>
        <taxon>Bacteria</taxon>
        <taxon>Pseudomonadati</taxon>
        <taxon>Pseudomonadota</taxon>
        <taxon>Gammaproteobacteria</taxon>
        <taxon>Lysobacterales</taxon>
        <taxon>Lysobacteraceae</taxon>
        <taxon>Chiayiivirga</taxon>
    </lineage>
</organism>
<sequence>MSFPNGEHADVSLDQGEISIGSGTDDGIRIAGAGLAVRHGVLRVDAQRGILLHLAAGSGGAHVNARPVREFAMLRLGDVVSLGGVQLRIGPDDERSIQRELPAAAAANPDPTHRAAAARVVLRGTAGAYHGRTFSLQDPLVIGRGAAADVRLDEPALADQHVRLEQLSDRVLMRDLGARDGVLVNGIPLRNAVLHPGDQIVVAQHRFVLEAPGLPPRGSATFAPAPRAGTTQAMPAVQVPVAAPRADAGSTPASRFNYGWLLLAAAAIALAFVAILIYAPR</sequence>